<dbReference type="Proteomes" id="UP000663870">
    <property type="component" value="Unassembled WGS sequence"/>
</dbReference>
<dbReference type="EMBL" id="CAJNOH010001443">
    <property type="protein sequence ID" value="CAF1218251.1"/>
    <property type="molecule type" value="Genomic_DNA"/>
</dbReference>
<evidence type="ECO:0000313" key="5">
    <source>
        <dbReference type="EMBL" id="CAF1218251.1"/>
    </source>
</evidence>
<feature type="compositionally biased region" description="Basic and acidic residues" evidence="4">
    <location>
        <begin position="167"/>
        <end position="184"/>
    </location>
</feature>
<gene>
    <name evidence="8" type="ORF">JBS370_LOCUS22522</name>
    <name evidence="7" type="ORF">JXQ802_LOCUS40173</name>
    <name evidence="5" type="ORF">PYM288_LOCUS25734</name>
    <name evidence="6" type="ORF">ZHD862_LOCUS31824</name>
</gene>
<dbReference type="Gene3D" id="3.30.1120.90">
    <property type="entry name" value="Nucleosome assembly protein"/>
    <property type="match status" value="1"/>
</dbReference>
<dbReference type="InterPro" id="IPR002164">
    <property type="entry name" value="NAP_family"/>
</dbReference>
<dbReference type="GO" id="GO:0006334">
    <property type="term" value="P:nucleosome assembly"/>
    <property type="evidence" value="ECO:0007669"/>
    <property type="project" value="InterPro"/>
</dbReference>
<evidence type="ECO:0000313" key="7">
    <source>
        <dbReference type="EMBL" id="CAF1496760.1"/>
    </source>
</evidence>
<organism evidence="8 9">
    <name type="scientific">Rotaria sordida</name>
    <dbReference type="NCBI Taxonomy" id="392033"/>
    <lineage>
        <taxon>Eukaryota</taxon>
        <taxon>Metazoa</taxon>
        <taxon>Spiralia</taxon>
        <taxon>Gnathifera</taxon>
        <taxon>Rotifera</taxon>
        <taxon>Eurotatoria</taxon>
        <taxon>Bdelloidea</taxon>
        <taxon>Philodinida</taxon>
        <taxon>Philodinidae</taxon>
        <taxon>Rotaria</taxon>
    </lineage>
</organism>
<name>A0A819JM88_9BILA</name>
<keyword evidence="3" id="KW-0175">Coiled coil</keyword>
<comment type="caution">
    <text evidence="8">The sequence shown here is derived from an EMBL/GenBank/DDBJ whole genome shotgun (WGS) entry which is preliminary data.</text>
</comment>
<dbReference type="SUPFAM" id="SSF143113">
    <property type="entry name" value="NAP-like"/>
    <property type="match status" value="1"/>
</dbReference>
<dbReference type="InterPro" id="IPR037231">
    <property type="entry name" value="NAP-like_sf"/>
</dbReference>
<sequence>MSAPNTKQIKLDEAEMQKAFEVIGDVQNEIDRLNEQASEEILQVEQKYNKLRQPNYKKRSDLISKIPSFWISVFLNHPQLSSYLDQNDENILQYLKRVDVEEHDDIKSGYRIKFTFDTNPYFENDIVIKEFSVTESSETTCKSTPIRWKNEAKNGQTASSSSSSSSKKSEGESRKRTHDTENNNEHGAFMAWFTDTNGEAGNDEFGEVIKDDIFVNPLQYYLAATTNDEEEGSGGENDEEDDLEEKDDEQE</sequence>
<dbReference type="GO" id="GO:0005634">
    <property type="term" value="C:nucleus"/>
    <property type="evidence" value="ECO:0007669"/>
    <property type="project" value="InterPro"/>
</dbReference>
<dbReference type="Proteomes" id="UP000663836">
    <property type="component" value="Unassembled WGS sequence"/>
</dbReference>
<protein>
    <submittedName>
        <fullName evidence="8">Uncharacterized protein</fullName>
    </submittedName>
</protein>
<comment type="similarity">
    <text evidence="1 2">Belongs to the nucleosome assembly protein (NAP) family.</text>
</comment>
<dbReference type="FunFam" id="3.30.1120.90:FF:000002">
    <property type="entry name" value="Testis-specific Y-encoded-like protein 2"/>
    <property type="match status" value="1"/>
</dbReference>
<evidence type="ECO:0000313" key="9">
    <source>
        <dbReference type="Proteomes" id="UP000663836"/>
    </source>
</evidence>
<evidence type="ECO:0000313" key="6">
    <source>
        <dbReference type="EMBL" id="CAF1375342.1"/>
    </source>
</evidence>
<dbReference type="EMBL" id="CAJOBD010003160">
    <property type="protein sequence ID" value="CAF3932256.1"/>
    <property type="molecule type" value="Genomic_DNA"/>
</dbReference>
<dbReference type="Pfam" id="PF00956">
    <property type="entry name" value="NAP"/>
    <property type="match status" value="1"/>
</dbReference>
<evidence type="ECO:0000313" key="8">
    <source>
        <dbReference type="EMBL" id="CAF3932256.1"/>
    </source>
</evidence>
<dbReference type="Proteomes" id="UP000663864">
    <property type="component" value="Unassembled WGS sequence"/>
</dbReference>
<feature type="compositionally biased region" description="Acidic residues" evidence="4">
    <location>
        <begin position="227"/>
        <end position="251"/>
    </location>
</feature>
<dbReference type="Gene3D" id="1.20.5.1500">
    <property type="match status" value="1"/>
</dbReference>
<proteinExistence type="inferred from homology"/>
<dbReference type="EMBL" id="CAJNOL010002399">
    <property type="protein sequence ID" value="CAF1496760.1"/>
    <property type="molecule type" value="Genomic_DNA"/>
</dbReference>
<evidence type="ECO:0000256" key="1">
    <source>
        <dbReference type="ARBA" id="ARBA00009947"/>
    </source>
</evidence>
<accession>A0A819JM88</accession>
<feature type="region of interest" description="Disordered" evidence="4">
    <location>
        <begin position="142"/>
        <end position="188"/>
    </location>
</feature>
<evidence type="ECO:0000256" key="4">
    <source>
        <dbReference type="SAM" id="MobiDB-lite"/>
    </source>
</evidence>
<feature type="region of interest" description="Disordered" evidence="4">
    <location>
        <begin position="222"/>
        <end position="251"/>
    </location>
</feature>
<dbReference type="AlphaFoldDB" id="A0A819JM88"/>
<reference evidence="8" key="1">
    <citation type="submission" date="2021-02" db="EMBL/GenBank/DDBJ databases">
        <authorList>
            <person name="Nowell W R."/>
        </authorList>
    </citation>
    <scope>NUCLEOTIDE SEQUENCE</scope>
</reference>
<dbReference type="Proteomes" id="UP000663854">
    <property type="component" value="Unassembled WGS sequence"/>
</dbReference>
<evidence type="ECO:0000256" key="2">
    <source>
        <dbReference type="RuleBase" id="RU003876"/>
    </source>
</evidence>
<keyword evidence="10" id="KW-1185">Reference proteome</keyword>
<feature type="coiled-coil region" evidence="3">
    <location>
        <begin position="16"/>
        <end position="50"/>
    </location>
</feature>
<dbReference type="EMBL" id="CAJNOT010003285">
    <property type="protein sequence ID" value="CAF1375342.1"/>
    <property type="molecule type" value="Genomic_DNA"/>
</dbReference>
<dbReference type="PANTHER" id="PTHR11875">
    <property type="entry name" value="TESTIS-SPECIFIC Y-ENCODED PROTEIN"/>
    <property type="match status" value="1"/>
</dbReference>
<evidence type="ECO:0000313" key="10">
    <source>
        <dbReference type="Proteomes" id="UP000663870"/>
    </source>
</evidence>
<evidence type="ECO:0000256" key="3">
    <source>
        <dbReference type="SAM" id="Coils"/>
    </source>
</evidence>